<evidence type="ECO:0000256" key="2">
    <source>
        <dbReference type="ARBA" id="ARBA00023015"/>
    </source>
</evidence>
<evidence type="ECO:0000256" key="6">
    <source>
        <dbReference type="RuleBase" id="RU000716"/>
    </source>
</evidence>
<accession>A0ABW5QUB0</accession>
<dbReference type="EMBL" id="JBHUMY010000006">
    <property type="protein sequence ID" value="MFD2659894.1"/>
    <property type="molecule type" value="Genomic_DNA"/>
</dbReference>
<dbReference type="PANTHER" id="PTHR43133:SF8">
    <property type="entry name" value="RNA POLYMERASE SIGMA FACTOR HI_1459-RELATED"/>
    <property type="match status" value="1"/>
</dbReference>
<name>A0ABW5QUB0_9BACL</name>
<dbReference type="InterPro" id="IPR014284">
    <property type="entry name" value="RNA_pol_sigma-70_dom"/>
</dbReference>
<keyword evidence="3 6" id="KW-0731">Sigma factor</keyword>
<dbReference type="InterPro" id="IPR013325">
    <property type="entry name" value="RNA_pol_sigma_r2"/>
</dbReference>
<keyword evidence="5 6" id="KW-0804">Transcription</keyword>
<dbReference type="SUPFAM" id="SSF88946">
    <property type="entry name" value="Sigma2 domain of RNA polymerase sigma factors"/>
    <property type="match status" value="1"/>
</dbReference>
<dbReference type="RefSeq" id="WP_379270570.1">
    <property type="nucleotide sequence ID" value="NZ_JBHUGT010000032.1"/>
</dbReference>
<dbReference type="InterPro" id="IPR013249">
    <property type="entry name" value="RNA_pol_sigma70_r4_t2"/>
</dbReference>
<dbReference type="Pfam" id="PF08281">
    <property type="entry name" value="Sigma70_r4_2"/>
    <property type="match status" value="1"/>
</dbReference>
<evidence type="ECO:0000256" key="5">
    <source>
        <dbReference type="ARBA" id="ARBA00023163"/>
    </source>
</evidence>
<evidence type="ECO:0000256" key="4">
    <source>
        <dbReference type="ARBA" id="ARBA00023125"/>
    </source>
</evidence>
<dbReference type="InterPro" id="IPR007627">
    <property type="entry name" value="RNA_pol_sigma70_r2"/>
</dbReference>
<feature type="domain" description="RNA polymerase sigma-70 region 2" evidence="7">
    <location>
        <begin position="44"/>
        <end position="111"/>
    </location>
</feature>
<reference evidence="10" key="1">
    <citation type="journal article" date="2019" name="Int. J. Syst. Evol. Microbiol.">
        <title>The Global Catalogue of Microorganisms (GCM) 10K type strain sequencing project: providing services to taxonomists for standard genome sequencing and annotation.</title>
        <authorList>
            <consortium name="The Broad Institute Genomics Platform"/>
            <consortium name="The Broad Institute Genome Sequencing Center for Infectious Disease"/>
            <person name="Wu L."/>
            <person name="Ma J."/>
        </authorList>
    </citation>
    <scope>NUCLEOTIDE SEQUENCE [LARGE SCALE GENOMIC DNA]</scope>
    <source>
        <strain evidence="10">TISTR 1827</strain>
    </source>
</reference>
<proteinExistence type="inferred from homology"/>
<dbReference type="InterPro" id="IPR000838">
    <property type="entry name" value="RNA_pol_sigma70_ECF_CS"/>
</dbReference>
<comment type="similarity">
    <text evidence="1 6">Belongs to the sigma-70 factor family. ECF subfamily.</text>
</comment>
<evidence type="ECO:0000259" key="8">
    <source>
        <dbReference type="Pfam" id="PF08281"/>
    </source>
</evidence>
<dbReference type="PANTHER" id="PTHR43133">
    <property type="entry name" value="RNA POLYMERASE ECF-TYPE SIGMA FACTO"/>
    <property type="match status" value="1"/>
</dbReference>
<comment type="caution">
    <text evidence="9">The sequence shown here is derived from an EMBL/GenBank/DDBJ whole genome shotgun (WGS) entry which is preliminary data.</text>
</comment>
<evidence type="ECO:0000313" key="10">
    <source>
        <dbReference type="Proteomes" id="UP001597493"/>
    </source>
</evidence>
<feature type="domain" description="RNA polymerase sigma factor 70 region 4 type 2" evidence="8">
    <location>
        <begin position="169"/>
        <end position="220"/>
    </location>
</feature>
<keyword evidence="4 6" id="KW-0238">DNA-binding</keyword>
<keyword evidence="2 6" id="KW-0805">Transcription regulation</keyword>
<sequence>MERDGYGLNAAGTAAITERKEQIEHNDRLAERARLGDTEAFGELIERHRNRAKGWAERMTGDPHLADDIVQDALIRAFMHIGSLHDASRFLPWLHKIVRNQANMRLRRGGRFKREKPFAAFETRQADAGDVNWDDLDSILSHLTRSATNAAACKEDPAEHLLRKELYETIRSVLHCLNRKERAVFEAYFFKQLNPEEIAAMYQMTTGSIYTYIHRSRRKLKQEQIRVSLGLHPKKEGSLMVKRKLLELAEWPPEAASSFTFVDRIGHMLASLGDRRETSELMGLSGFAFRMQISDKTTYADGIYMFDWRNALSALMEAAGYDAAMLCGQLSDSPVPLLGAVERFPVVLPIEEAVIPFIRKSVDSGKPVLYFDTSAMRPYVHEWSLIYGYDDESKLVYLTDAMQPEGKTMSYEEIADNPVRFLAAASRREAAPSSRSETEKQRRKAALEAVRFAVSYARNSRAYCPMTSYLSYTSGLAAYDRWIEHLRRGPASPPNRYGLGQLAAVYAETKRYAAAFLRSVPFEGEAMRLVLLAAEAYEQAGEAIAAVGDIVPFVRTAEIVPPDTSEACAKHLEIAKTFEAAAIGYLEKSIALYGEELSP</sequence>
<dbReference type="InterPro" id="IPR036388">
    <property type="entry name" value="WH-like_DNA-bd_sf"/>
</dbReference>
<dbReference type="InterPro" id="IPR039425">
    <property type="entry name" value="RNA_pol_sigma-70-like"/>
</dbReference>
<dbReference type="CDD" id="cd06171">
    <property type="entry name" value="Sigma70_r4"/>
    <property type="match status" value="1"/>
</dbReference>
<dbReference type="Pfam" id="PF04542">
    <property type="entry name" value="Sigma70_r2"/>
    <property type="match status" value="1"/>
</dbReference>
<dbReference type="InterPro" id="IPR013324">
    <property type="entry name" value="RNA_pol_sigma_r3/r4-like"/>
</dbReference>
<dbReference type="Proteomes" id="UP001597493">
    <property type="component" value="Unassembled WGS sequence"/>
</dbReference>
<evidence type="ECO:0000313" key="9">
    <source>
        <dbReference type="EMBL" id="MFD2659894.1"/>
    </source>
</evidence>
<dbReference type="Gene3D" id="1.10.1740.10">
    <property type="match status" value="1"/>
</dbReference>
<dbReference type="SUPFAM" id="SSF88659">
    <property type="entry name" value="Sigma3 and sigma4 domains of RNA polymerase sigma factors"/>
    <property type="match status" value="1"/>
</dbReference>
<keyword evidence="10" id="KW-1185">Reference proteome</keyword>
<evidence type="ECO:0000256" key="1">
    <source>
        <dbReference type="ARBA" id="ARBA00010641"/>
    </source>
</evidence>
<evidence type="ECO:0000256" key="3">
    <source>
        <dbReference type="ARBA" id="ARBA00023082"/>
    </source>
</evidence>
<organism evidence="9 10">
    <name type="scientific">Paenibacillus thailandensis</name>
    <dbReference type="NCBI Taxonomy" id="393250"/>
    <lineage>
        <taxon>Bacteria</taxon>
        <taxon>Bacillati</taxon>
        <taxon>Bacillota</taxon>
        <taxon>Bacilli</taxon>
        <taxon>Bacillales</taxon>
        <taxon>Paenibacillaceae</taxon>
        <taxon>Paenibacillus</taxon>
    </lineage>
</organism>
<protein>
    <recommendedName>
        <fullName evidence="6">RNA polymerase sigma factor</fullName>
    </recommendedName>
</protein>
<gene>
    <name evidence="9" type="ORF">ACFSW5_06390</name>
</gene>
<evidence type="ECO:0000259" key="7">
    <source>
        <dbReference type="Pfam" id="PF04542"/>
    </source>
</evidence>
<dbReference type="Gene3D" id="1.10.10.10">
    <property type="entry name" value="Winged helix-like DNA-binding domain superfamily/Winged helix DNA-binding domain"/>
    <property type="match status" value="1"/>
</dbReference>
<dbReference type="PROSITE" id="PS01063">
    <property type="entry name" value="SIGMA70_ECF"/>
    <property type="match status" value="1"/>
</dbReference>
<dbReference type="NCBIfam" id="TIGR02937">
    <property type="entry name" value="sigma70-ECF"/>
    <property type="match status" value="1"/>
</dbReference>